<evidence type="ECO:0000256" key="1">
    <source>
        <dbReference type="ARBA" id="ARBA00004389"/>
    </source>
</evidence>
<evidence type="ECO:0000256" key="7">
    <source>
        <dbReference type="ARBA" id="ARBA00022989"/>
    </source>
</evidence>
<keyword evidence="6" id="KW-0256">Endoplasmic reticulum</keyword>
<keyword evidence="7 11" id="KW-1133">Transmembrane helix</keyword>
<gene>
    <name evidence="12" type="ORF">BDFB_001166</name>
</gene>
<dbReference type="EMBL" id="QDEB01116878">
    <property type="protein sequence ID" value="RZB40677.1"/>
    <property type="molecule type" value="Genomic_DNA"/>
</dbReference>
<feature type="transmembrane region" description="Helical" evidence="11">
    <location>
        <begin position="15"/>
        <end position="35"/>
    </location>
</feature>
<evidence type="ECO:0000256" key="8">
    <source>
        <dbReference type="ARBA" id="ARBA00023134"/>
    </source>
</evidence>
<name>A0A482VBN3_ASBVE</name>
<dbReference type="InterPro" id="IPR024156">
    <property type="entry name" value="Small_GTPase_ARF"/>
</dbReference>
<evidence type="ECO:0000256" key="2">
    <source>
        <dbReference type="ARBA" id="ARBA00005619"/>
    </source>
</evidence>
<dbReference type="InterPro" id="IPR019009">
    <property type="entry name" value="SRP_receptor_beta_su"/>
</dbReference>
<dbReference type="InterPro" id="IPR027417">
    <property type="entry name" value="P-loop_NTPase"/>
</dbReference>
<evidence type="ECO:0000256" key="5">
    <source>
        <dbReference type="ARBA" id="ARBA00022741"/>
    </source>
</evidence>
<dbReference type="GO" id="GO:0005794">
    <property type="term" value="C:Golgi apparatus"/>
    <property type="evidence" value="ECO:0007669"/>
    <property type="project" value="TreeGrafter"/>
</dbReference>
<keyword evidence="10 12" id="KW-0675">Receptor</keyword>
<evidence type="ECO:0000313" key="12">
    <source>
        <dbReference type="EMBL" id="RZB40677.1"/>
    </source>
</evidence>
<dbReference type="GO" id="GO:0034067">
    <property type="term" value="P:protein localization to Golgi apparatus"/>
    <property type="evidence" value="ECO:0007669"/>
    <property type="project" value="TreeGrafter"/>
</dbReference>
<dbReference type="GO" id="GO:0043001">
    <property type="term" value="P:Golgi to plasma membrane protein transport"/>
    <property type="evidence" value="ECO:0007669"/>
    <property type="project" value="TreeGrafter"/>
</dbReference>
<organism evidence="12 13">
    <name type="scientific">Asbolus verrucosus</name>
    <name type="common">Desert ironclad beetle</name>
    <dbReference type="NCBI Taxonomy" id="1661398"/>
    <lineage>
        <taxon>Eukaryota</taxon>
        <taxon>Metazoa</taxon>
        <taxon>Ecdysozoa</taxon>
        <taxon>Arthropoda</taxon>
        <taxon>Hexapoda</taxon>
        <taxon>Insecta</taxon>
        <taxon>Pterygota</taxon>
        <taxon>Neoptera</taxon>
        <taxon>Endopterygota</taxon>
        <taxon>Coleoptera</taxon>
        <taxon>Polyphaga</taxon>
        <taxon>Cucujiformia</taxon>
        <taxon>Tenebrionidae</taxon>
        <taxon>Pimeliinae</taxon>
        <taxon>Asbolus</taxon>
    </lineage>
</organism>
<keyword evidence="13" id="KW-1185">Reference proteome</keyword>
<evidence type="ECO:0000256" key="4">
    <source>
        <dbReference type="ARBA" id="ARBA00022692"/>
    </source>
</evidence>
<comment type="similarity">
    <text evidence="2">Belongs to the SRP receptor beta subunit family.</text>
</comment>
<evidence type="ECO:0000256" key="9">
    <source>
        <dbReference type="ARBA" id="ARBA00023136"/>
    </source>
</evidence>
<evidence type="ECO:0000256" key="10">
    <source>
        <dbReference type="ARBA" id="ARBA00023170"/>
    </source>
</evidence>
<keyword evidence="4 11" id="KW-0812">Transmembrane</keyword>
<dbReference type="Pfam" id="PF09439">
    <property type="entry name" value="SRPRB"/>
    <property type="match status" value="1"/>
</dbReference>
<proteinExistence type="inferred from homology"/>
<keyword evidence="8" id="KW-0342">GTP-binding</keyword>
<dbReference type="PANTHER" id="PTHR45909:SF1">
    <property type="entry name" value="ADP-RIBOSYLATION FACTOR-RELATED PROTEIN 1"/>
    <property type="match status" value="1"/>
</dbReference>
<accession>A0A482VBN3</accession>
<dbReference type="PANTHER" id="PTHR45909">
    <property type="entry name" value="ADP-RIBOSYLATION FACTOR-RELATED PROTEIN 1"/>
    <property type="match status" value="1"/>
</dbReference>
<evidence type="ECO:0000256" key="6">
    <source>
        <dbReference type="ARBA" id="ARBA00022824"/>
    </source>
</evidence>
<dbReference type="OrthoDB" id="41266at2759"/>
<dbReference type="Gene3D" id="3.40.50.300">
    <property type="entry name" value="P-loop containing nucleotide triphosphate hydrolases"/>
    <property type="match status" value="1"/>
</dbReference>
<evidence type="ECO:0000313" key="13">
    <source>
        <dbReference type="Proteomes" id="UP000292052"/>
    </source>
</evidence>
<comment type="caution">
    <text evidence="12">The sequence shown here is derived from an EMBL/GenBank/DDBJ whole genome shotgun (WGS) entry which is preliminary data.</text>
</comment>
<comment type="subcellular location">
    <subcellularLocation>
        <location evidence="1">Endoplasmic reticulum membrane</location>
        <topology evidence="1">Single-pass membrane protein</topology>
    </subcellularLocation>
</comment>
<protein>
    <recommendedName>
        <fullName evidence="3">Signal recognition particle receptor subunit beta</fullName>
    </recommendedName>
</protein>
<dbReference type="STRING" id="1661398.A0A482VBN3"/>
<dbReference type="AlphaFoldDB" id="A0A482VBN3"/>
<dbReference type="CDD" id="cd04105">
    <property type="entry name" value="SR_beta"/>
    <property type="match status" value="1"/>
</dbReference>
<dbReference type="GO" id="GO:0005789">
    <property type="term" value="C:endoplasmic reticulum membrane"/>
    <property type="evidence" value="ECO:0007669"/>
    <property type="project" value="UniProtKB-SubCell"/>
</dbReference>
<sequence>MDDEKVAVKIEESNFTNILLAVFVIVITLVIFALYRRRKATRNCILLTGLCDSGKTLIFSQLIYKKFVHTHTSIKENIGSYIVNNNYLKIVDTPGHERLREKFVEQYKELTRGIVFVVDSLTIQQDVRDTAEFLYNVLADPIISKNAPNILILCNKQDQTLSKGSNAVKSILEKELNTLCITKSSQLDSVDPKAKKLVNLGSGDKDLSFSTMHFKIDFAESFAFNKNGSVNIEELEKWLVKIT</sequence>
<dbReference type="Proteomes" id="UP000292052">
    <property type="component" value="Unassembled WGS sequence"/>
</dbReference>
<dbReference type="SUPFAM" id="SSF52540">
    <property type="entry name" value="P-loop containing nucleoside triphosphate hydrolases"/>
    <property type="match status" value="1"/>
</dbReference>
<reference evidence="12 13" key="1">
    <citation type="submission" date="2017-03" db="EMBL/GenBank/DDBJ databases">
        <title>Genome of the blue death feigning beetle - Asbolus verrucosus.</title>
        <authorList>
            <person name="Rider S.D."/>
        </authorList>
    </citation>
    <scope>NUCLEOTIDE SEQUENCE [LARGE SCALE GENOMIC DNA]</scope>
    <source>
        <strain evidence="12">Butters</strain>
        <tissue evidence="12">Head and leg muscle</tissue>
    </source>
</reference>
<dbReference type="GO" id="GO:0003924">
    <property type="term" value="F:GTPase activity"/>
    <property type="evidence" value="ECO:0007669"/>
    <property type="project" value="TreeGrafter"/>
</dbReference>
<keyword evidence="5" id="KW-0547">Nucleotide-binding</keyword>
<evidence type="ECO:0000256" key="3">
    <source>
        <dbReference type="ARBA" id="ARBA00020256"/>
    </source>
</evidence>
<dbReference type="GO" id="GO:0005525">
    <property type="term" value="F:GTP binding"/>
    <property type="evidence" value="ECO:0007669"/>
    <property type="project" value="UniProtKB-KW"/>
</dbReference>
<dbReference type="GO" id="GO:0006886">
    <property type="term" value="P:intracellular protein transport"/>
    <property type="evidence" value="ECO:0007669"/>
    <property type="project" value="TreeGrafter"/>
</dbReference>
<keyword evidence="9 11" id="KW-0472">Membrane</keyword>
<evidence type="ECO:0000256" key="11">
    <source>
        <dbReference type="SAM" id="Phobius"/>
    </source>
</evidence>